<reference evidence="2" key="1">
    <citation type="submission" date="2020-01" db="EMBL/GenBank/DDBJ databases">
        <title>Genome Sequencing of Three Apophysomyces-Like Fungal Strains Confirms a Novel Fungal Genus in the Mucoromycota with divergent Burkholderia-like Endosymbiotic Bacteria.</title>
        <authorList>
            <person name="Stajich J.E."/>
            <person name="Macias A.M."/>
            <person name="Carter-House D."/>
            <person name="Lovett B."/>
            <person name="Kasson L.R."/>
            <person name="Berry K."/>
            <person name="Grigoriev I."/>
            <person name="Chang Y."/>
            <person name="Spatafora J."/>
            <person name="Kasson M.T."/>
        </authorList>
    </citation>
    <scope>NUCLEOTIDE SEQUENCE</scope>
    <source>
        <strain evidence="2">NRRL A-21654</strain>
    </source>
</reference>
<keyword evidence="3" id="KW-1185">Reference proteome</keyword>
<organism evidence="2 3">
    <name type="scientific">Apophysomyces ossiformis</name>
    <dbReference type="NCBI Taxonomy" id="679940"/>
    <lineage>
        <taxon>Eukaryota</taxon>
        <taxon>Fungi</taxon>
        <taxon>Fungi incertae sedis</taxon>
        <taxon>Mucoromycota</taxon>
        <taxon>Mucoromycotina</taxon>
        <taxon>Mucoromycetes</taxon>
        <taxon>Mucorales</taxon>
        <taxon>Mucorineae</taxon>
        <taxon>Mucoraceae</taxon>
        <taxon>Apophysomyces</taxon>
    </lineage>
</organism>
<feature type="region of interest" description="Disordered" evidence="1">
    <location>
        <begin position="35"/>
        <end position="77"/>
    </location>
</feature>
<name>A0A8H7BJ26_9FUNG</name>
<sequence>MDYLPGRKSEYYLQHYDDGDDDDNLNLVFSHNDQEVDDHGAAVSNDEDTDNDRSDKDRACDDDEDTHGVIEYDKQAAPDNVYPNSIWAATGGHEPC</sequence>
<evidence type="ECO:0000313" key="3">
    <source>
        <dbReference type="Proteomes" id="UP000605846"/>
    </source>
</evidence>
<proteinExistence type="predicted"/>
<dbReference type="AlphaFoldDB" id="A0A8H7BJ26"/>
<gene>
    <name evidence="2" type="ORF">EC973_002436</name>
</gene>
<accession>A0A8H7BJ26</accession>
<dbReference type="EMBL" id="JABAYA010000167">
    <property type="protein sequence ID" value="KAF7723020.1"/>
    <property type="molecule type" value="Genomic_DNA"/>
</dbReference>
<dbReference type="Proteomes" id="UP000605846">
    <property type="component" value="Unassembled WGS sequence"/>
</dbReference>
<feature type="compositionally biased region" description="Basic and acidic residues" evidence="1">
    <location>
        <begin position="66"/>
        <end position="76"/>
    </location>
</feature>
<evidence type="ECO:0000256" key="1">
    <source>
        <dbReference type="SAM" id="MobiDB-lite"/>
    </source>
</evidence>
<evidence type="ECO:0000313" key="2">
    <source>
        <dbReference type="EMBL" id="KAF7723020.1"/>
    </source>
</evidence>
<comment type="caution">
    <text evidence="2">The sequence shown here is derived from an EMBL/GenBank/DDBJ whole genome shotgun (WGS) entry which is preliminary data.</text>
</comment>
<protein>
    <submittedName>
        <fullName evidence="2">Uncharacterized protein</fullName>
    </submittedName>
</protein>